<evidence type="ECO:0000256" key="5">
    <source>
        <dbReference type="ARBA" id="ARBA00022824"/>
    </source>
</evidence>
<protein>
    <submittedName>
        <fullName evidence="9">GPI biosynthesis protein Pig-F</fullName>
    </submittedName>
</protein>
<dbReference type="EMBL" id="JXTC01000024">
    <property type="protein sequence ID" value="PON98472.1"/>
    <property type="molecule type" value="Genomic_DNA"/>
</dbReference>
<feature type="transmembrane region" description="Helical" evidence="8">
    <location>
        <begin position="130"/>
        <end position="149"/>
    </location>
</feature>
<keyword evidence="4 8" id="KW-0812">Transmembrane</keyword>
<keyword evidence="7 8" id="KW-0472">Membrane</keyword>
<dbReference type="AlphaFoldDB" id="A0A2P5FKZ6"/>
<evidence type="ECO:0000256" key="4">
    <source>
        <dbReference type="ARBA" id="ARBA00022692"/>
    </source>
</evidence>
<name>A0A2P5FKZ6_TREOI</name>
<accession>A0A2P5FKZ6</accession>
<evidence type="ECO:0000256" key="8">
    <source>
        <dbReference type="SAM" id="Phobius"/>
    </source>
</evidence>
<keyword evidence="5" id="KW-0256">Endoplasmic reticulum</keyword>
<comment type="subcellular location">
    <subcellularLocation>
        <location evidence="1">Endoplasmic reticulum membrane</location>
        <topology evidence="1">Multi-pass membrane protein</topology>
    </subcellularLocation>
</comment>
<proteinExistence type="predicted"/>
<keyword evidence="6 8" id="KW-1133">Transmembrane helix</keyword>
<dbReference type="UniPathway" id="UPA00196"/>
<dbReference type="InterPro" id="IPR009580">
    <property type="entry name" value="GPI_biosynthesis_protein_Pig-F"/>
</dbReference>
<evidence type="ECO:0000256" key="7">
    <source>
        <dbReference type="ARBA" id="ARBA00023136"/>
    </source>
</evidence>
<feature type="transmembrane region" description="Helical" evidence="8">
    <location>
        <begin position="68"/>
        <end position="84"/>
    </location>
</feature>
<dbReference type="Pfam" id="PF06699">
    <property type="entry name" value="PIG-F"/>
    <property type="match status" value="1"/>
</dbReference>
<dbReference type="STRING" id="63057.A0A2P5FKZ6"/>
<dbReference type="Proteomes" id="UP000237000">
    <property type="component" value="Unassembled WGS sequence"/>
</dbReference>
<comment type="caution">
    <text evidence="9">The sequence shown here is derived from an EMBL/GenBank/DDBJ whole genome shotgun (WGS) entry which is preliminary data.</text>
</comment>
<evidence type="ECO:0000313" key="9">
    <source>
        <dbReference type="EMBL" id="PON98472.1"/>
    </source>
</evidence>
<dbReference type="OrthoDB" id="17366at2759"/>
<dbReference type="InParanoid" id="A0A2P5FKZ6"/>
<gene>
    <name evidence="9" type="ORF">TorRG33x02_057060</name>
</gene>
<evidence type="ECO:0000256" key="6">
    <source>
        <dbReference type="ARBA" id="ARBA00022989"/>
    </source>
</evidence>
<evidence type="ECO:0000313" key="10">
    <source>
        <dbReference type="Proteomes" id="UP000237000"/>
    </source>
</evidence>
<evidence type="ECO:0000256" key="1">
    <source>
        <dbReference type="ARBA" id="ARBA00004477"/>
    </source>
</evidence>
<reference evidence="10" key="1">
    <citation type="submission" date="2016-06" db="EMBL/GenBank/DDBJ databases">
        <title>Parallel loss of symbiosis genes in relatives of nitrogen-fixing non-legume Parasponia.</title>
        <authorList>
            <person name="Van Velzen R."/>
            <person name="Holmer R."/>
            <person name="Bu F."/>
            <person name="Rutten L."/>
            <person name="Van Zeijl A."/>
            <person name="Liu W."/>
            <person name="Santuari L."/>
            <person name="Cao Q."/>
            <person name="Sharma T."/>
            <person name="Shen D."/>
            <person name="Roswanjaya Y."/>
            <person name="Wardhani T."/>
            <person name="Kalhor M.S."/>
            <person name="Jansen J."/>
            <person name="Van den Hoogen J."/>
            <person name="Gungor B."/>
            <person name="Hartog M."/>
            <person name="Hontelez J."/>
            <person name="Verver J."/>
            <person name="Yang W.-C."/>
            <person name="Schijlen E."/>
            <person name="Repin R."/>
            <person name="Schilthuizen M."/>
            <person name="Schranz E."/>
            <person name="Heidstra R."/>
            <person name="Miyata K."/>
            <person name="Fedorova E."/>
            <person name="Kohlen W."/>
            <person name="Bisseling T."/>
            <person name="Smit S."/>
            <person name="Geurts R."/>
        </authorList>
    </citation>
    <scope>NUCLEOTIDE SEQUENCE [LARGE SCALE GENOMIC DNA]</scope>
    <source>
        <strain evidence="10">cv. RG33-2</strain>
    </source>
</reference>
<sequence>MKNEHQSQRTKTKTKTTIVEASAAAIVSASEVFLVHLICAAGLAISFWVASNLHSITLISHPSQTLRHIWVIQCPIVILLYSRYRQSSRQCSYMRAVGHGILGLVAGALVTAFGAIALGAPIGVKSLSKTINWSMMMSLFTVVPAASVFGSSWTDWQRIFAYTKPVGPIDYMICLPAHGAVLGAWFGAWPMPLDWERPWQEWPICVSYGAIAGYLVAAVASFLFVLVRGTLQHTKRD</sequence>
<feature type="transmembrane region" description="Helical" evidence="8">
    <location>
        <begin position="96"/>
        <end position="118"/>
    </location>
</feature>
<feature type="transmembrane region" description="Helical" evidence="8">
    <location>
        <begin position="21"/>
        <end position="48"/>
    </location>
</feature>
<comment type="pathway">
    <text evidence="2">Glycolipid biosynthesis; glycosylphosphatidylinositol-anchor biosynthesis.</text>
</comment>
<dbReference type="GO" id="GO:0006506">
    <property type="term" value="P:GPI anchor biosynthetic process"/>
    <property type="evidence" value="ECO:0007669"/>
    <property type="project" value="UniProtKB-UniPathway"/>
</dbReference>
<dbReference type="FunCoup" id="A0A2P5FKZ6">
    <property type="interactions" value="1338"/>
</dbReference>
<keyword evidence="10" id="KW-1185">Reference proteome</keyword>
<keyword evidence="3" id="KW-0337">GPI-anchor biosynthesis</keyword>
<evidence type="ECO:0000256" key="2">
    <source>
        <dbReference type="ARBA" id="ARBA00004687"/>
    </source>
</evidence>
<dbReference type="GO" id="GO:0005789">
    <property type="term" value="C:endoplasmic reticulum membrane"/>
    <property type="evidence" value="ECO:0007669"/>
    <property type="project" value="UniProtKB-SubCell"/>
</dbReference>
<organism evidence="9 10">
    <name type="scientific">Trema orientale</name>
    <name type="common">Charcoal tree</name>
    <name type="synonym">Celtis orientalis</name>
    <dbReference type="NCBI Taxonomy" id="63057"/>
    <lineage>
        <taxon>Eukaryota</taxon>
        <taxon>Viridiplantae</taxon>
        <taxon>Streptophyta</taxon>
        <taxon>Embryophyta</taxon>
        <taxon>Tracheophyta</taxon>
        <taxon>Spermatophyta</taxon>
        <taxon>Magnoliopsida</taxon>
        <taxon>eudicotyledons</taxon>
        <taxon>Gunneridae</taxon>
        <taxon>Pentapetalae</taxon>
        <taxon>rosids</taxon>
        <taxon>fabids</taxon>
        <taxon>Rosales</taxon>
        <taxon>Cannabaceae</taxon>
        <taxon>Trema</taxon>
    </lineage>
</organism>
<feature type="transmembrane region" description="Helical" evidence="8">
    <location>
        <begin position="169"/>
        <end position="188"/>
    </location>
</feature>
<feature type="transmembrane region" description="Helical" evidence="8">
    <location>
        <begin position="208"/>
        <end position="227"/>
    </location>
</feature>
<evidence type="ECO:0000256" key="3">
    <source>
        <dbReference type="ARBA" id="ARBA00022502"/>
    </source>
</evidence>